<keyword evidence="2" id="KW-0479">Metal-binding</keyword>
<reference evidence="5 6" key="1">
    <citation type="journal article" date="2020" name="ISME J.">
        <title>Uncovering the hidden diversity of litter-decomposition mechanisms in mushroom-forming fungi.</title>
        <authorList>
            <person name="Floudas D."/>
            <person name="Bentzer J."/>
            <person name="Ahren D."/>
            <person name="Johansson T."/>
            <person name="Persson P."/>
            <person name="Tunlid A."/>
        </authorList>
    </citation>
    <scope>NUCLEOTIDE SEQUENCE [LARGE SCALE GENOMIC DNA]</scope>
    <source>
        <strain evidence="5 6">CBS 291.85</strain>
    </source>
</reference>
<evidence type="ECO:0000256" key="1">
    <source>
        <dbReference type="ARBA" id="ARBA00001968"/>
    </source>
</evidence>
<evidence type="ECO:0000313" key="6">
    <source>
        <dbReference type="Proteomes" id="UP000559256"/>
    </source>
</evidence>
<dbReference type="GO" id="GO:0046872">
    <property type="term" value="F:metal ion binding"/>
    <property type="evidence" value="ECO:0007669"/>
    <property type="project" value="UniProtKB-KW"/>
</dbReference>
<feature type="domain" description="DDE Tnp4" evidence="4">
    <location>
        <begin position="406"/>
        <end position="503"/>
    </location>
</feature>
<comment type="cofactor">
    <cofactor evidence="1">
        <name>a divalent metal cation</name>
        <dbReference type="ChEBI" id="CHEBI:60240"/>
    </cofactor>
</comment>
<dbReference type="Pfam" id="PF13359">
    <property type="entry name" value="DDE_Tnp_4"/>
    <property type="match status" value="1"/>
</dbReference>
<evidence type="ECO:0000313" key="5">
    <source>
        <dbReference type="EMBL" id="KAF5356673.1"/>
    </source>
</evidence>
<protein>
    <recommendedName>
        <fullName evidence="4">DDE Tnp4 domain-containing protein</fullName>
    </recommendedName>
</protein>
<dbReference type="OrthoDB" id="2408877at2759"/>
<feature type="region of interest" description="Disordered" evidence="3">
    <location>
        <begin position="131"/>
        <end position="150"/>
    </location>
</feature>
<evidence type="ECO:0000256" key="3">
    <source>
        <dbReference type="SAM" id="MobiDB-lite"/>
    </source>
</evidence>
<proteinExistence type="predicted"/>
<organism evidence="5 6">
    <name type="scientific">Tetrapyrgos nigripes</name>
    <dbReference type="NCBI Taxonomy" id="182062"/>
    <lineage>
        <taxon>Eukaryota</taxon>
        <taxon>Fungi</taxon>
        <taxon>Dikarya</taxon>
        <taxon>Basidiomycota</taxon>
        <taxon>Agaricomycotina</taxon>
        <taxon>Agaricomycetes</taxon>
        <taxon>Agaricomycetidae</taxon>
        <taxon>Agaricales</taxon>
        <taxon>Marasmiineae</taxon>
        <taxon>Marasmiaceae</taxon>
        <taxon>Tetrapyrgos</taxon>
    </lineage>
</organism>
<dbReference type="Proteomes" id="UP000559256">
    <property type="component" value="Unassembled WGS sequence"/>
</dbReference>
<name>A0A8H5G1Q6_9AGAR</name>
<evidence type="ECO:0000259" key="4">
    <source>
        <dbReference type="Pfam" id="PF13359"/>
    </source>
</evidence>
<keyword evidence="6" id="KW-1185">Reference proteome</keyword>
<accession>A0A8H5G1Q6</accession>
<evidence type="ECO:0000256" key="2">
    <source>
        <dbReference type="ARBA" id="ARBA00022723"/>
    </source>
</evidence>
<comment type="caution">
    <text evidence="5">The sequence shown here is derived from an EMBL/GenBank/DDBJ whole genome shotgun (WGS) entry which is preliminary data.</text>
</comment>
<dbReference type="InterPro" id="IPR027806">
    <property type="entry name" value="HARBI1_dom"/>
</dbReference>
<gene>
    <name evidence="5" type="ORF">D9758_013757</name>
</gene>
<sequence length="606" mass="68674">MGHHLGYCPGYMGTRWFQRVSKRKAMREEKLAELKPSADADVMLGPRWISRTRRRKVFYDVEYLYRNDYDTILVTAGCASNDSQLDSGDGNGQNRRFYSDCSFYNIDPPLDSAAVPASVDFLFTSFNSLSGSSSTSSFTQESSSDLDGSGLDGSEYFSQATEDVELWVAGQVATTMASLMSLQDELDIEMEMFFILGSDSESEFDWEENSGDADDEGSETDMMEWETMDYKGLSSSDAAEAQLSAMYAHCYTIPRKINKKPPPQLPFILHHSKHHQPKQFHQCLGVSPYTFDCLVTRIQDSRVFTNNSRNAQMSVEDQLAITLYRFGHYGNAAGLDEVGRWAGVGKETVLLVTKRVLAAVLAPDMITENLRMPTEEEKEQAKRWVESCSCPAWRDGWCLVDDRSLPNLRIIDVGYGYTGSTHDATAWEKTQLKQAIDILLVVTPFKRPEKDLPQNEVFNNYVSMVHIKSEHAIGFLKGRFPSLKDLRISITDEQSHKLATYWGLGCVVTHNFAMSCEERERIAEGDFTDNAVMSDPFLIEGLEEDELDNYISGEVDGDVRESRSTREQCLSKGRRKREDLKQALFDWKDLLGQARPQRYLREYGVT</sequence>
<dbReference type="EMBL" id="JAACJM010000053">
    <property type="protein sequence ID" value="KAF5356673.1"/>
    <property type="molecule type" value="Genomic_DNA"/>
</dbReference>
<dbReference type="AlphaFoldDB" id="A0A8H5G1Q6"/>